<accession>A0A089MA52</accession>
<organism evidence="2 3">
    <name type="scientific">Paenibacillus graminis</name>
    <dbReference type="NCBI Taxonomy" id="189425"/>
    <lineage>
        <taxon>Bacteria</taxon>
        <taxon>Bacillati</taxon>
        <taxon>Bacillota</taxon>
        <taxon>Bacilli</taxon>
        <taxon>Bacillales</taxon>
        <taxon>Paenibacillaceae</taxon>
        <taxon>Paenibacillus</taxon>
    </lineage>
</organism>
<reference evidence="2 3" key="1">
    <citation type="submission" date="2014-08" db="EMBL/GenBank/DDBJ databases">
        <title>Comparative genomics of the Paenibacillus odorifer group.</title>
        <authorList>
            <person name="den Bakker H.C."/>
            <person name="Tsai Y.-C."/>
            <person name="Martin N."/>
            <person name="Korlach J."/>
            <person name="Wiedmann M."/>
        </authorList>
    </citation>
    <scope>NUCLEOTIDE SEQUENCE [LARGE SCALE GENOMIC DNA]</scope>
    <source>
        <strain evidence="2 3">DSM 15220</strain>
    </source>
</reference>
<dbReference type="Pfam" id="PF02698">
    <property type="entry name" value="DUF218"/>
    <property type="match status" value="1"/>
</dbReference>
<dbReference type="PANTHER" id="PTHR30336">
    <property type="entry name" value="INNER MEMBRANE PROTEIN, PROBABLE PERMEASE"/>
    <property type="match status" value="1"/>
</dbReference>
<protein>
    <recommendedName>
        <fullName evidence="1">DUF218 domain-containing protein</fullName>
    </recommendedName>
</protein>
<dbReference type="RefSeq" id="WP_025707045.1">
    <property type="nucleotide sequence ID" value="NZ_CP009287.1"/>
</dbReference>
<dbReference type="Gene3D" id="3.40.50.620">
    <property type="entry name" value="HUPs"/>
    <property type="match status" value="1"/>
</dbReference>
<dbReference type="InterPro" id="IPR014729">
    <property type="entry name" value="Rossmann-like_a/b/a_fold"/>
</dbReference>
<keyword evidence="3" id="KW-1185">Reference proteome</keyword>
<dbReference type="AlphaFoldDB" id="A0A089MA52"/>
<dbReference type="STRING" id="189425.PGRAT_25940"/>
<gene>
    <name evidence="2" type="ORF">PGRAT_25940</name>
</gene>
<dbReference type="EMBL" id="CP009287">
    <property type="protein sequence ID" value="AIQ70686.1"/>
    <property type="molecule type" value="Genomic_DNA"/>
</dbReference>
<name>A0A089MA52_9BACL</name>
<sequence length="214" mass="24116">MKSIKVKKTGKRRKRILFLYLPVLLVLTLCFFGAGRFLQFNQSPKKADAIIVLSGGTGRIEDAVELYKSGYAPYLLLSNSKEITSASGDMLQTALALGIPDDAILTEDAALSTYQNAKLTLPIMKQHGFTSAIVISSDFHMRRVKLLFDHVYNHSGIKLTYVGSDSGYNAKRWWGDKYSRETTFNEYTKMIGNLFGYNGPEAKDALEQIKRWFH</sequence>
<dbReference type="PANTHER" id="PTHR30336:SF20">
    <property type="entry name" value="DUF218 DOMAIN-CONTAINING PROTEIN"/>
    <property type="match status" value="1"/>
</dbReference>
<dbReference type="Proteomes" id="UP000029500">
    <property type="component" value="Chromosome"/>
</dbReference>
<dbReference type="InterPro" id="IPR051599">
    <property type="entry name" value="Cell_Envelope_Assoc"/>
</dbReference>
<dbReference type="KEGG" id="pgm:PGRAT_25940"/>
<evidence type="ECO:0000259" key="1">
    <source>
        <dbReference type="Pfam" id="PF02698"/>
    </source>
</evidence>
<evidence type="ECO:0000313" key="3">
    <source>
        <dbReference type="Proteomes" id="UP000029500"/>
    </source>
</evidence>
<evidence type="ECO:0000313" key="2">
    <source>
        <dbReference type="EMBL" id="AIQ70686.1"/>
    </source>
</evidence>
<dbReference type="GO" id="GO:0005886">
    <property type="term" value="C:plasma membrane"/>
    <property type="evidence" value="ECO:0007669"/>
    <property type="project" value="TreeGrafter"/>
</dbReference>
<proteinExistence type="predicted"/>
<dbReference type="HOGENOM" id="CLU_102863_3_0_9"/>
<dbReference type="eggNOG" id="COG1434">
    <property type="taxonomic scope" value="Bacteria"/>
</dbReference>
<feature type="domain" description="DUF218" evidence="1">
    <location>
        <begin position="48"/>
        <end position="156"/>
    </location>
</feature>
<dbReference type="InterPro" id="IPR003848">
    <property type="entry name" value="DUF218"/>
</dbReference>
<dbReference type="OrthoDB" id="9782395at2"/>
<dbReference type="CDD" id="cd06259">
    <property type="entry name" value="YdcF-like"/>
    <property type="match status" value="1"/>
</dbReference>